<protein>
    <recommendedName>
        <fullName evidence="2">Tyrosine specific protein phosphatases domain-containing protein</fullName>
    </recommendedName>
</protein>
<reference evidence="3 4" key="1">
    <citation type="submission" date="2017-04" db="EMBL/GenBank/DDBJ databases">
        <authorList>
            <person name="Afonso C.L."/>
            <person name="Miller P.J."/>
            <person name="Scott M.A."/>
            <person name="Spackman E."/>
            <person name="Goraichik I."/>
            <person name="Dimitrov K.M."/>
            <person name="Suarez D.L."/>
            <person name="Swayne D.E."/>
        </authorList>
    </citation>
    <scope>NUCLEOTIDE SEQUENCE [LARGE SCALE GENOMIC DNA]</scope>
    <source>
        <strain evidence="3 4">CGMCC 1.12644</strain>
    </source>
</reference>
<dbReference type="OrthoDB" id="8016560at2"/>
<accession>A0A1W2EIL5</accession>
<evidence type="ECO:0000256" key="1">
    <source>
        <dbReference type="SAM" id="MobiDB-lite"/>
    </source>
</evidence>
<feature type="domain" description="Tyrosine specific protein phosphatases" evidence="2">
    <location>
        <begin position="105"/>
        <end position="171"/>
    </location>
</feature>
<dbReference type="InterPro" id="IPR029021">
    <property type="entry name" value="Prot-tyrosine_phosphatase-like"/>
</dbReference>
<dbReference type="Gene3D" id="3.90.190.10">
    <property type="entry name" value="Protein tyrosine phosphatase superfamily"/>
    <property type="match status" value="1"/>
</dbReference>
<evidence type="ECO:0000313" key="4">
    <source>
        <dbReference type="Proteomes" id="UP000192330"/>
    </source>
</evidence>
<name>A0A1W2EIL5_9RHOB</name>
<gene>
    <name evidence="3" type="ORF">SAMN06295998_12923</name>
</gene>
<proteinExistence type="predicted"/>
<evidence type="ECO:0000259" key="2">
    <source>
        <dbReference type="PROSITE" id="PS50056"/>
    </source>
</evidence>
<organism evidence="3 4">
    <name type="scientific">Primorskyibacter flagellatus</name>
    <dbReference type="NCBI Taxonomy" id="1387277"/>
    <lineage>
        <taxon>Bacteria</taxon>
        <taxon>Pseudomonadati</taxon>
        <taxon>Pseudomonadota</taxon>
        <taxon>Alphaproteobacteria</taxon>
        <taxon>Rhodobacterales</taxon>
        <taxon>Roseobacteraceae</taxon>
        <taxon>Primorskyibacter</taxon>
    </lineage>
</organism>
<dbReference type="AlphaFoldDB" id="A0A1W2EIL5"/>
<dbReference type="STRING" id="1387277.SAMN06295998_12923"/>
<sequence length="197" mass="20952">MSLGYKQQNMSPSVPAEEAQEDANPLLIPVATGIGPGLDALWLGNLTAAEDASALYEAGITASLNLAVNIFPSPLSLPDGTHVRRYQIGMLDGVGNAPQTLAAAVLLVDGLNTSYTKGKPHYPSHRNGGLLVHCRGGRSRSVTVLALWLHSRFTSEHPSLDAALARLRSLRGLTETYPLPPMIALAREALAFIPLQK</sequence>
<dbReference type="PROSITE" id="PS50056">
    <property type="entry name" value="TYR_PHOSPHATASE_2"/>
    <property type="match status" value="1"/>
</dbReference>
<evidence type="ECO:0000313" key="3">
    <source>
        <dbReference type="EMBL" id="SMD09176.1"/>
    </source>
</evidence>
<dbReference type="Proteomes" id="UP000192330">
    <property type="component" value="Unassembled WGS sequence"/>
</dbReference>
<feature type="compositionally biased region" description="Polar residues" evidence="1">
    <location>
        <begin position="1"/>
        <end position="12"/>
    </location>
</feature>
<dbReference type="SUPFAM" id="SSF52799">
    <property type="entry name" value="(Phosphotyrosine protein) phosphatases II"/>
    <property type="match status" value="1"/>
</dbReference>
<dbReference type="EMBL" id="FWYD01000029">
    <property type="protein sequence ID" value="SMD09176.1"/>
    <property type="molecule type" value="Genomic_DNA"/>
</dbReference>
<feature type="region of interest" description="Disordered" evidence="1">
    <location>
        <begin position="1"/>
        <end position="21"/>
    </location>
</feature>
<dbReference type="InterPro" id="IPR000387">
    <property type="entry name" value="Tyr_Pase_dom"/>
</dbReference>
<dbReference type="CDD" id="cd14498">
    <property type="entry name" value="DSP"/>
    <property type="match status" value="1"/>
</dbReference>
<keyword evidence="4" id="KW-1185">Reference proteome</keyword>